<reference evidence="7" key="1">
    <citation type="submission" date="2020-11" db="EMBL/GenBank/DDBJ databases">
        <authorList>
            <person name="Tran Van P."/>
        </authorList>
    </citation>
    <scope>NUCLEOTIDE SEQUENCE</scope>
</reference>
<dbReference type="InterPro" id="IPR013083">
    <property type="entry name" value="Znf_RING/FYVE/PHD"/>
</dbReference>
<accession>A0A7R9LFM7</accession>
<evidence type="ECO:0000259" key="6">
    <source>
        <dbReference type="PROSITE" id="PS50089"/>
    </source>
</evidence>
<dbReference type="GO" id="GO:0008270">
    <property type="term" value="F:zinc ion binding"/>
    <property type="evidence" value="ECO:0007669"/>
    <property type="project" value="UniProtKB-KW"/>
</dbReference>
<keyword evidence="5" id="KW-1133">Transmembrane helix</keyword>
<keyword evidence="1 3" id="KW-0863">Zinc-finger</keyword>
<evidence type="ECO:0000256" key="1">
    <source>
        <dbReference type="ARBA" id="ARBA00022771"/>
    </source>
</evidence>
<dbReference type="Gene3D" id="3.30.40.10">
    <property type="entry name" value="Zinc/RING finger domain, C3HC4 (zinc finger)"/>
    <property type="match status" value="1"/>
</dbReference>
<dbReference type="PROSITE" id="PS50089">
    <property type="entry name" value="ZF_RING_2"/>
    <property type="match status" value="1"/>
</dbReference>
<evidence type="ECO:0000256" key="2">
    <source>
        <dbReference type="ARBA" id="ARBA00022833"/>
    </source>
</evidence>
<dbReference type="EMBL" id="CAJPVJ010000697">
    <property type="protein sequence ID" value="CAG2163189.1"/>
    <property type="molecule type" value="Genomic_DNA"/>
</dbReference>
<keyword evidence="5" id="KW-0812">Transmembrane</keyword>
<feature type="transmembrane region" description="Helical" evidence="5">
    <location>
        <begin position="12"/>
        <end position="35"/>
    </location>
</feature>
<dbReference type="PANTHER" id="PTHR15379">
    <property type="entry name" value="CELL GROWTH REGULATOR WITH RING FINGER DOMAIN PROTEIN 1"/>
    <property type="match status" value="1"/>
</dbReference>
<gene>
    <name evidence="7" type="ORF">ONB1V03_LOCUS2773</name>
</gene>
<proteinExistence type="predicted"/>
<evidence type="ECO:0000313" key="8">
    <source>
        <dbReference type="Proteomes" id="UP000728032"/>
    </source>
</evidence>
<keyword evidence="5" id="KW-0472">Membrane</keyword>
<organism evidence="7">
    <name type="scientific">Oppiella nova</name>
    <dbReference type="NCBI Taxonomy" id="334625"/>
    <lineage>
        <taxon>Eukaryota</taxon>
        <taxon>Metazoa</taxon>
        <taxon>Ecdysozoa</taxon>
        <taxon>Arthropoda</taxon>
        <taxon>Chelicerata</taxon>
        <taxon>Arachnida</taxon>
        <taxon>Acari</taxon>
        <taxon>Acariformes</taxon>
        <taxon>Sarcoptiformes</taxon>
        <taxon>Oribatida</taxon>
        <taxon>Brachypylina</taxon>
        <taxon>Oppioidea</taxon>
        <taxon>Oppiidae</taxon>
        <taxon>Oppiella</taxon>
    </lineage>
</organism>
<dbReference type="CDD" id="cd16787">
    <property type="entry name" value="mRING-HC-C3HC5_CGRF1"/>
    <property type="match status" value="1"/>
</dbReference>
<feature type="domain" description="RING-type" evidence="6">
    <location>
        <begin position="253"/>
        <end position="288"/>
    </location>
</feature>
<keyword evidence="1 3" id="KW-0479">Metal-binding</keyword>
<dbReference type="GO" id="GO:0030308">
    <property type="term" value="P:negative regulation of cell growth"/>
    <property type="evidence" value="ECO:0007669"/>
    <property type="project" value="TreeGrafter"/>
</dbReference>
<dbReference type="InterPro" id="IPR001841">
    <property type="entry name" value="Znf_RING"/>
</dbReference>
<evidence type="ECO:0000256" key="5">
    <source>
        <dbReference type="SAM" id="Phobius"/>
    </source>
</evidence>
<dbReference type="PANTHER" id="PTHR15379:SF2">
    <property type="entry name" value="CELL GROWTH REGULATOR WITH RING FINGER DOMAIN PROTEIN 1"/>
    <property type="match status" value="1"/>
</dbReference>
<dbReference type="AlphaFoldDB" id="A0A7R9LFM7"/>
<evidence type="ECO:0000313" key="7">
    <source>
        <dbReference type="EMBL" id="CAD7640824.1"/>
    </source>
</evidence>
<name>A0A7R9LFM7_9ACAR</name>
<feature type="compositionally biased region" description="Polar residues" evidence="4">
    <location>
        <begin position="313"/>
        <end position="328"/>
    </location>
</feature>
<evidence type="ECO:0000256" key="4">
    <source>
        <dbReference type="SAM" id="MobiDB-lite"/>
    </source>
</evidence>
<dbReference type="Proteomes" id="UP000728032">
    <property type="component" value="Unassembled WGS sequence"/>
</dbReference>
<dbReference type="OrthoDB" id="10251219at2759"/>
<dbReference type="EMBL" id="OC915522">
    <property type="protein sequence ID" value="CAD7640824.1"/>
    <property type="molecule type" value="Genomic_DNA"/>
</dbReference>
<feature type="region of interest" description="Disordered" evidence="4">
    <location>
        <begin position="302"/>
        <end position="328"/>
    </location>
</feature>
<feature type="compositionally biased region" description="Acidic residues" evidence="4">
    <location>
        <begin position="302"/>
        <end position="312"/>
    </location>
</feature>
<keyword evidence="2" id="KW-0862">Zinc</keyword>
<dbReference type="Pfam" id="PF13920">
    <property type="entry name" value="zf-C3HC4_3"/>
    <property type="match status" value="1"/>
</dbReference>
<dbReference type="SUPFAM" id="SSF57850">
    <property type="entry name" value="RING/U-box"/>
    <property type="match status" value="1"/>
</dbReference>
<keyword evidence="8" id="KW-1185">Reference proteome</keyword>
<evidence type="ECO:0000256" key="3">
    <source>
        <dbReference type="PROSITE-ProRule" id="PRU00175"/>
    </source>
</evidence>
<protein>
    <recommendedName>
        <fullName evidence="6">RING-type domain-containing protein</fullName>
    </recommendedName>
</protein>
<sequence length="343" mass="39544">MVLFNLLPFYQYINTYDSIVVLVVVLIVSIGIVCLKRMDVLGGDGASVHRLNRDDMSSQSMVRLRNPFLFKITDESMRCDNYRNGLKVTITCDNSFWVYSYWAVDVEHLHQELDDEWQPMRQSLLDRKFMDGHHLFAGEPDLYYETNEEITHWVRPPAEYFSGESLGYNPRTRYPLVVIIVRNDDDDGVEVNDNDVVSSSHREVLSVHLKDTFCSTTTSLITQYLKQRSGHMFDLKQLFAPQEVDDPQRGQSCIICRSSAVTHALLPCRHTCLCGQCLQRIDRCPVCRTPFTSFFRIRDNEDLDDDSDEEDTNAPTNRSNRSESSTGWFSSINSKLNHWLGGN</sequence>
<dbReference type="InterPro" id="IPR042496">
    <property type="entry name" value="CGRF1"/>
</dbReference>